<dbReference type="OrthoDB" id="515887at2759"/>
<comment type="caution">
    <text evidence="9">The sequence shown here is derived from an EMBL/GenBank/DDBJ whole genome shotgun (WGS) entry which is preliminary data.</text>
</comment>
<gene>
    <name evidence="8" type="ORF">BJG266_LOCUS15224</name>
    <name evidence="9" type="ORF">QVE165_LOCUS14339</name>
</gene>
<keyword evidence="4 6" id="KW-1133">Transmembrane helix</keyword>
<feature type="transmembrane region" description="Helical" evidence="6">
    <location>
        <begin position="218"/>
        <end position="237"/>
    </location>
</feature>
<evidence type="ECO:0000313" key="10">
    <source>
        <dbReference type="Proteomes" id="UP000663832"/>
    </source>
</evidence>
<dbReference type="InterPro" id="IPR051717">
    <property type="entry name" value="MFS_MFSD6"/>
</dbReference>
<evidence type="ECO:0000256" key="4">
    <source>
        <dbReference type="ARBA" id="ARBA00022989"/>
    </source>
</evidence>
<keyword evidence="10" id="KW-1185">Reference proteome</keyword>
<comment type="subcellular location">
    <subcellularLocation>
        <location evidence="1">Membrane</location>
        <topology evidence="1">Multi-pass membrane protein</topology>
    </subcellularLocation>
</comment>
<feature type="transmembrane region" description="Helical" evidence="6">
    <location>
        <begin position="184"/>
        <end position="206"/>
    </location>
</feature>
<evidence type="ECO:0000256" key="5">
    <source>
        <dbReference type="ARBA" id="ARBA00023136"/>
    </source>
</evidence>
<reference evidence="9" key="1">
    <citation type="submission" date="2021-02" db="EMBL/GenBank/DDBJ databases">
        <authorList>
            <person name="Nowell W R."/>
        </authorList>
    </citation>
    <scope>NUCLEOTIDE SEQUENCE</scope>
</reference>
<evidence type="ECO:0000313" key="9">
    <source>
        <dbReference type="EMBL" id="CAF0989969.1"/>
    </source>
</evidence>
<feature type="domain" description="Major facilitator superfamily associated" evidence="7">
    <location>
        <begin position="11"/>
        <end position="311"/>
    </location>
</feature>
<dbReference type="PANTHER" id="PTHR16172">
    <property type="entry name" value="MAJOR FACILITATOR SUPERFAMILY DOMAIN-CONTAINING PROTEIN 6-LIKE"/>
    <property type="match status" value="1"/>
</dbReference>
<dbReference type="GO" id="GO:0016020">
    <property type="term" value="C:membrane"/>
    <property type="evidence" value="ECO:0007669"/>
    <property type="project" value="UniProtKB-SubCell"/>
</dbReference>
<evidence type="ECO:0000256" key="3">
    <source>
        <dbReference type="ARBA" id="ARBA00022692"/>
    </source>
</evidence>
<dbReference type="EMBL" id="CAJNOI010000066">
    <property type="protein sequence ID" value="CAF0987803.1"/>
    <property type="molecule type" value="Genomic_DNA"/>
</dbReference>
<keyword evidence="3 6" id="KW-0812">Transmembrane</keyword>
<evidence type="ECO:0000259" key="7">
    <source>
        <dbReference type="Pfam" id="PF12832"/>
    </source>
</evidence>
<feature type="transmembrane region" description="Helical" evidence="6">
    <location>
        <begin position="52"/>
        <end position="70"/>
    </location>
</feature>
<accession>A0A814G145</accession>
<keyword evidence="5 6" id="KW-0472">Membrane</keyword>
<dbReference type="Pfam" id="PF12832">
    <property type="entry name" value="MFS_1_like"/>
    <property type="match status" value="1"/>
</dbReference>
<evidence type="ECO:0000256" key="2">
    <source>
        <dbReference type="ARBA" id="ARBA00005241"/>
    </source>
</evidence>
<feature type="transmembrane region" description="Helical" evidence="6">
    <location>
        <begin position="12"/>
        <end position="40"/>
    </location>
</feature>
<feature type="transmembrane region" description="Helical" evidence="6">
    <location>
        <begin position="308"/>
        <end position="330"/>
    </location>
</feature>
<dbReference type="InterPro" id="IPR036259">
    <property type="entry name" value="MFS_trans_sf"/>
</dbReference>
<feature type="transmembrane region" description="Helical" evidence="6">
    <location>
        <begin position="140"/>
        <end position="164"/>
    </location>
</feature>
<sequence length="366" mass="41328">MVHVFLDKTIYVLLYAFLIVIGLNLCANATTIGTSIGFAALHRSNLFGRQRVYGTMGFGLCAFIASRIYAHFKSDYVYIFMFVASSILTVIITSFVRIRSDKHNAEKSNQDDLSVIEELNETSINENEEKPKTKNSPFKICAILPLLKNFDVMVFLATTFLWGTSYGGMDPYLLLYIDEISPCVSHSIVGYMSLITSTVEVIALFVAHKLIKCLGTKISSILIFIAFIIRFTGYYFIRRPYLLLPLETMHFFNFGILYVLIAQQALEIAPPGLSGTLQGIVYGTSFGLGRGVGLLISLFIYTRMKKRYLFLIYALFNLVGVIIYSIYCLLSKRRSSSSFNTNGNHIFRLVSHKLDENEKHPDTIKT</sequence>
<evidence type="ECO:0000256" key="1">
    <source>
        <dbReference type="ARBA" id="ARBA00004141"/>
    </source>
</evidence>
<dbReference type="InterPro" id="IPR024989">
    <property type="entry name" value="MFS_assoc_dom"/>
</dbReference>
<protein>
    <recommendedName>
        <fullName evidence="7">Major facilitator superfamily associated domain-containing protein</fullName>
    </recommendedName>
</protein>
<dbReference type="SUPFAM" id="SSF103473">
    <property type="entry name" value="MFS general substrate transporter"/>
    <property type="match status" value="1"/>
</dbReference>
<dbReference type="Proteomes" id="UP000663832">
    <property type="component" value="Unassembled WGS sequence"/>
</dbReference>
<dbReference type="Gene3D" id="1.20.1250.20">
    <property type="entry name" value="MFS general substrate transporter like domains"/>
    <property type="match status" value="2"/>
</dbReference>
<comment type="similarity">
    <text evidence="2">Belongs to the major facilitator superfamily. MFSD6 family.</text>
</comment>
<dbReference type="Proteomes" id="UP000663877">
    <property type="component" value="Unassembled WGS sequence"/>
</dbReference>
<evidence type="ECO:0000256" key="6">
    <source>
        <dbReference type="SAM" id="Phobius"/>
    </source>
</evidence>
<name>A0A814G145_9BILA</name>
<proteinExistence type="inferred from homology"/>
<dbReference type="PANTHER" id="PTHR16172:SF41">
    <property type="entry name" value="MAJOR FACILITATOR SUPERFAMILY DOMAIN-CONTAINING PROTEIN 6-LIKE"/>
    <property type="match status" value="1"/>
</dbReference>
<evidence type="ECO:0000313" key="8">
    <source>
        <dbReference type="EMBL" id="CAF0987803.1"/>
    </source>
</evidence>
<feature type="transmembrane region" description="Helical" evidence="6">
    <location>
        <begin position="76"/>
        <end position="98"/>
    </location>
</feature>
<organism evidence="9 10">
    <name type="scientific">Adineta steineri</name>
    <dbReference type="NCBI Taxonomy" id="433720"/>
    <lineage>
        <taxon>Eukaryota</taxon>
        <taxon>Metazoa</taxon>
        <taxon>Spiralia</taxon>
        <taxon>Gnathifera</taxon>
        <taxon>Rotifera</taxon>
        <taxon>Eurotatoria</taxon>
        <taxon>Bdelloidea</taxon>
        <taxon>Adinetida</taxon>
        <taxon>Adinetidae</taxon>
        <taxon>Adineta</taxon>
    </lineage>
</organism>
<feature type="transmembrane region" description="Helical" evidence="6">
    <location>
        <begin position="280"/>
        <end position="302"/>
    </location>
</feature>
<dbReference type="AlphaFoldDB" id="A0A814G145"/>
<dbReference type="EMBL" id="CAJNOM010000075">
    <property type="protein sequence ID" value="CAF0989969.1"/>
    <property type="molecule type" value="Genomic_DNA"/>
</dbReference>